<evidence type="ECO:0000313" key="5">
    <source>
        <dbReference type="Proteomes" id="UP000800981"/>
    </source>
</evidence>
<dbReference type="EMBL" id="JAANNP010000001">
    <property type="protein sequence ID" value="NHC13004.1"/>
    <property type="molecule type" value="Genomic_DNA"/>
</dbReference>
<dbReference type="InterPro" id="IPR015422">
    <property type="entry name" value="PyrdxlP-dep_Trfase_small"/>
</dbReference>
<organism evidence="4 5">
    <name type="scientific">Motilibacter deserti</name>
    <dbReference type="NCBI Taxonomy" id="2714956"/>
    <lineage>
        <taxon>Bacteria</taxon>
        <taxon>Bacillati</taxon>
        <taxon>Actinomycetota</taxon>
        <taxon>Actinomycetes</taxon>
        <taxon>Motilibacterales</taxon>
        <taxon>Motilibacteraceae</taxon>
        <taxon>Motilibacter</taxon>
    </lineage>
</organism>
<dbReference type="Pfam" id="PF00266">
    <property type="entry name" value="Aminotran_5"/>
    <property type="match status" value="1"/>
</dbReference>
<dbReference type="GO" id="GO:0008483">
    <property type="term" value="F:transaminase activity"/>
    <property type="evidence" value="ECO:0007669"/>
    <property type="project" value="UniProtKB-KW"/>
</dbReference>
<reference evidence="4 5" key="1">
    <citation type="submission" date="2020-03" db="EMBL/GenBank/DDBJ databases">
        <title>Two novel Motilibacter sp.</title>
        <authorList>
            <person name="Liu S."/>
        </authorList>
    </citation>
    <scope>NUCLEOTIDE SEQUENCE [LARGE SCALE GENOMIC DNA]</scope>
    <source>
        <strain evidence="4 5">E257</strain>
    </source>
</reference>
<dbReference type="PANTHER" id="PTHR43586:SF8">
    <property type="entry name" value="CYSTEINE DESULFURASE 1, CHLOROPLASTIC"/>
    <property type="match status" value="1"/>
</dbReference>
<keyword evidence="4" id="KW-0032">Aminotransferase</keyword>
<proteinExistence type="predicted"/>
<keyword evidence="5" id="KW-1185">Reference proteome</keyword>
<dbReference type="InterPro" id="IPR015421">
    <property type="entry name" value="PyrdxlP-dep_Trfase_major"/>
</dbReference>
<keyword evidence="4" id="KW-0808">Transferase</keyword>
<name>A0ABX0GTM2_9ACTN</name>
<evidence type="ECO:0000256" key="2">
    <source>
        <dbReference type="ARBA" id="ARBA00022898"/>
    </source>
</evidence>
<evidence type="ECO:0000256" key="1">
    <source>
        <dbReference type="ARBA" id="ARBA00001933"/>
    </source>
</evidence>
<dbReference type="InterPro" id="IPR015424">
    <property type="entry name" value="PyrdxlP-dep_Trfase"/>
</dbReference>
<sequence length="469" mass="47969">MTLLDERPVATAFLPVPGRPLPVVGAGRRAPLATGGTTAYADLDVAASAPCLQAVADAVAEALPWYASVHRGAGYASQVSTELLEQARAGVAGFLGCRPGDQVVFTRNTTDAFALLAHCLPAGTTVVSYASEHHANLLPWRGHAERGGRHVLLAVPASPQAALDALEGALRGLHGPVLVAVTGASNVTGEVWPVEQVVALARRYGARVAVDAAQLAPHRVVDLRALGADWVALSGHKLYAPYGAGVLAGRADWLDAAGPYLPGGGATTAVTTAGQAWAAGPARHEGGTPNVLGAVAIAVACAQLEAAGRAALERREHALLARLEAGLASVPGLRVHRLWGEAVERIGVATFTVEGWDPALLATALSAEHGVGVRHGRFCAHPLVDALLDCERPVDGCGDAASGTALRASIGVATTEADVDALVGGLRALTQAGPRAQYTRTSTGWAVASDARPSAAGTAARILRRQTHQ</sequence>
<evidence type="ECO:0000259" key="3">
    <source>
        <dbReference type="Pfam" id="PF00266"/>
    </source>
</evidence>
<feature type="domain" description="Aminotransferase class V" evidence="3">
    <location>
        <begin position="43"/>
        <end position="422"/>
    </location>
</feature>
<comment type="cofactor">
    <cofactor evidence="1">
        <name>pyridoxal 5'-phosphate</name>
        <dbReference type="ChEBI" id="CHEBI:597326"/>
    </cofactor>
</comment>
<accession>A0ABX0GTM2</accession>
<evidence type="ECO:0000313" key="4">
    <source>
        <dbReference type="EMBL" id="NHC13004.1"/>
    </source>
</evidence>
<dbReference type="RefSeq" id="WP_166278295.1">
    <property type="nucleotide sequence ID" value="NZ_JAANNP010000001.1"/>
</dbReference>
<dbReference type="Gene3D" id="3.90.1150.10">
    <property type="entry name" value="Aspartate Aminotransferase, domain 1"/>
    <property type="match status" value="1"/>
</dbReference>
<dbReference type="SUPFAM" id="SSF53383">
    <property type="entry name" value="PLP-dependent transferases"/>
    <property type="match status" value="1"/>
</dbReference>
<dbReference type="InterPro" id="IPR000192">
    <property type="entry name" value="Aminotrans_V_dom"/>
</dbReference>
<protein>
    <submittedName>
        <fullName evidence="4">Aminotransferase class V-fold PLP-dependent enzyme</fullName>
    </submittedName>
</protein>
<gene>
    <name evidence="4" type="ORF">G9H71_04335</name>
</gene>
<dbReference type="PANTHER" id="PTHR43586">
    <property type="entry name" value="CYSTEINE DESULFURASE"/>
    <property type="match status" value="1"/>
</dbReference>
<keyword evidence="2" id="KW-0663">Pyridoxal phosphate</keyword>
<comment type="caution">
    <text evidence="4">The sequence shown here is derived from an EMBL/GenBank/DDBJ whole genome shotgun (WGS) entry which is preliminary data.</text>
</comment>
<dbReference type="Proteomes" id="UP000800981">
    <property type="component" value="Unassembled WGS sequence"/>
</dbReference>
<dbReference type="Gene3D" id="3.40.640.10">
    <property type="entry name" value="Type I PLP-dependent aspartate aminotransferase-like (Major domain)"/>
    <property type="match status" value="1"/>
</dbReference>